<dbReference type="InterPro" id="IPR039465">
    <property type="entry name" value="IL-17_rcpt-like"/>
</dbReference>
<dbReference type="SUPFAM" id="SSF49265">
    <property type="entry name" value="Fibronectin type III"/>
    <property type="match status" value="1"/>
</dbReference>
<dbReference type="KEGG" id="kmr:108233011"/>
<dbReference type="GeneID" id="108233011"/>
<dbReference type="STRING" id="37003.ENSKMAP00000010777"/>
<keyword evidence="13" id="KW-1185">Reference proteome</keyword>
<dbReference type="OrthoDB" id="10007141at2759"/>
<dbReference type="Ensembl" id="ENSKMAT00000010940.1">
    <property type="protein sequence ID" value="ENSKMAP00000010777.1"/>
    <property type="gene ID" value="ENSKMAG00000008088.1"/>
</dbReference>
<evidence type="ECO:0000256" key="5">
    <source>
        <dbReference type="ARBA" id="ARBA00022989"/>
    </source>
</evidence>
<protein>
    <submittedName>
        <fullName evidence="12">Si:ch211-207e14.4</fullName>
    </submittedName>
</protein>
<dbReference type="GO" id="GO:0030368">
    <property type="term" value="F:interleukin-17 receptor activity"/>
    <property type="evidence" value="ECO:0007669"/>
    <property type="project" value="InterPro"/>
</dbReference>
<keyword evidence="2" id="KW-1003">Cell membrane</keyword>
<keyword evidence="6 9" id="KW-0472">Membrane</keyword>
<organism evidence="12 13">
    <name type="scientific">Kryptolebias marmoratus</name>
    <name type="common">Mangrove killifish</name>
    <name type="synonym">Rivulus marmoratus</name>
    <dbReference type="NCBI Taxonomy" id="37003"/>
    <lineage>
        <taxon>Eukaryota</taxon>
        <taxon>Metazoa</taxon>
        <taxon>Chordata</taxon>
        <taxon>Craniata</taxon>
        <taxon>Vertebrata</taxon>
        <taxon>Euteleostomi</taxon>
        <taxon>Actinopterygii</taxon>
        <taxon>Neopterygii</taxon>
        <taxon>Teleostei</taxon>
        <taxon>Neoteleostei</taxon>
        <taxon>Acanthomorphata</taxon>
        <taxon>Ovalentaria</taxon>
        <taxon>Atherinomorphae</taxon>
        <taxon>Cyprinodontiformes</taxon>
        <taxon>Rivulidae</taxon>
        <taxon>Kryptolebias</taxon>
    </lineage>
</organism>
<evidence type="ECO:0000256" key="7">
    <source>
        <dbReference type="ARBA" id="ARBA00023170"/>
    </source>
</evidence>
<sequence length="591" mass="66126">MWRALLVLLQVSALDQPNALAAAVTPQDCSLECIRQGKPACEYCRVTRDDIKKALGLNSINAFGSCIPWPCFELLGDEDPRICQHYVHAPTDVKVEFVHEPNPESDTAVVSWKPSHYGIAFLRGFQVSVQALGSFTFVCQLLLFHRNVSLSPSDAQTVYQSDPFTGLSLGSQYAVTVMALPVPEQWEKFYHKKIFSTRSCAEKNGLENCKQDWYPKHVEVHQEGSVITVTFNLAPPNLGIRSYFCLCYTKGMRKYTDIIPNFSINKTYHSHQLTDLQEGTNYTCEIAANEIDAVRKTFNIHVIRTQKAPPPTEEASDPTSLAVVLPLCLIVVFILGVLLSALTCRTSKTCRKNLDIKPEIIRLHEENKTKEEVVLLPRARLTPPRLLICYSSCDGPAHVDAVLHLGAFIQQHMATQVCLDLWDSLSVAEEGSMAWYCRQIQESDFVLVMCSLGFRKRHEPAEPGKDEEDEEEPDLRSNSHISAAIIRLIGEEVGRAKARGQDLSKYMAAIFEYSEETNIPTELRLVPHYTLTSDLPLLFSHLHGVALHRPGGYLKINHITEEGFATVPAGAALQRAIHEAGMAMRARRPSD</sequence>
<name>A0A3Q3FBQ4_KRYMA</name>
<dbReference type="InterPro" id="IPR038683">
    <property type="entry name" value="IL17RA/B_FnIII-like_1_sf"/>
</dbReference>
<dbReference type="AlphaFoldDB" id="A0A3Q3FBQ4"/>
<keyword evidence="3 9" id="KW-0812">Transmembrane</keyword>
<dbReference type="Gene3D" id="2.60.40.2160">
    <property type="entry name" value="Interleukin-17 receptor A/B, fibronectin-III-like domain 1"/>
    <property type="match status" value="1"/>
</dbReference>
<evidence type="ECO:0000256" key="3">
    <source>
        <dbReference type="ARBA" id="ARBA00022692"/>
    </source>
</evidence>
<evidence type="ECO:0000256" key="4">
    <source>
        <dbReference type="ARBA" id="ARBA00022729"/>
    </source>
</evidence>
<dbReference type="InterPro" id="IPR013568">
    <property type="entry name" value="SEFIR_dom"/>
</dbReference>
<feature type="domain" description="SEFIR" evidence="11">
    <location>
        <begin position="383"/>
        <end position="540"/>
    </location>
</feature>
<keyword evidence="5 9" id="KW-1133">Transmembrane helix</keyword>
<reference evidence="12" key="2">
    <citation type="submission" date="2025-09" db="UniProtKB">
        <authorList>
            <consortium name="Ensembl"/>
        </authorList>
    </citation>
    <scope>IDENTIFICATION</scope>
</reference>
<feature type="chain" id="PRO_5018588967" evidence="10">
    <location>
        <begin position="22"/>
        <end position="591"/>
    </location>
</feature>
<keyword evidence="4 10" id="KW-0732">Signal</keyword>
<evidence type="ECO:0000256" key="1">
    <source>
        <dbReference type="ARBA" id="ARBA00004251"/>
    </source>
</evidence>
<dbReference type="InterPro" id="IPR036116">
    <property type="entry name" value="FN3_sf"/>
</dbReference>
<reference evidence="12" key="1">
    <citation type="submission" date="2025-08" db="UniProtKB">
        <authorList>
            <consortium name="Ensembl"/>
        </authorList>
    </citation>
    <scope>IDENTIFICATION</scope>
</reference>
<keyword evidence="8" id="KW-0325">Glycoprotein</keyword>
<dbReference type="InterPro" id="IPR031951">
    <property type="entry name" value="IL17R_D_N"/>
</dbReference>
<keyword evidence="7" id="KW-0675">Receptor</keyword>
<evidence type="ECO:0000256" key="8">
    <source>
        <dbReference type="ARBA" id="ARBA00023180"/>
    </source>
</evidence>
<dbReference type="Proteomes" id="UP000264800">
    <property type="component" value="Unplaced"/>
</dbReference>
<dbReference type="GeneTree" id="ENSGT00940000156669"/>
<dbReference type="Pfam" id="PF16742">
    <property type="entry name" value="IL17R_D_N"/>
    <property type="match status" value="1"/>
</dbReference>
<evidence type="ECO:0000259" key="11">
    <source>
        <dbReference type="PROSITE" id="PS51534"/>
    </source>
</evidence>
<dbReference type="InterPro" id="IPR003961">
    <property type="entry name" value="FN3_dom"/>
</dbReference>
<dbReference type="PROSITE" id="PS51534">
    <property type="entry name" value="SEFIR"/>
    <property type="match status" value="1"/>
</dbReference>
<dbReference type="PANTHER" id="PTHR15583:SF17">
    <property type="entry name" value="INTERLEUKIN-17 RECEPTOR D ISOFORM X1"/>
    <property type="match status" value="1"/>
</dbReference>
<dbReference type="RefSeq" id="XP_017266659.1">
    <property type="nucleotide sequence ID" value="XM_017411170.3"/>
</dbReference>
<evidence type="ECO:0000313" key="12">
    <source>
        <dbReference type="Ensembl" id="ENSKMAP00000010777.1"/>
    </source>
</evidence>
<dbReference type="GO" id="GO:0005886">
    <property type="term" value="C:plasma membrane"/>
    <property type="evidence" value="ECO:0007669"/>
    <property type="project" value="UniProtKB-SubCell"/>
</dbReference>
<dbReference type="Gene3D" id="3.40.50.11530">
    <property type="match status" value="1"/>
</dbReference>
<feature type="signal peptide" evidence="10">
    <location>
        <begin position="1"/>
        <end position="21"/>
    </location>
</feature>
<proteinExistence type="predicted"/>
<accession>A0A3Q3FBQ4</accession>
<evidence type="ECO:0000256" key="6">
    <source>
        <dbReference type="ARBA" id="ARBA00023136"/>
    </source>
</evidence>
<dbReference type="OMA" id="SMAWHCR"/>
<comment type="subcellular location">
    <subcellularLocation>
        <location evidence="1">Cell membrane</location>
        <topology evidence="1">Single-pass type I membrane protein</topology>
    </subcellularLocation>
</comment>
<evidence type="ECO:0000256" key="9">
    <source>
        <dbReference type="SAM" id="Phobius"/>
    </source>
</evidence>
<evidence type="ECO:0000313" key="13">
    <source>
        <dbReference type="Proteomes" id="UP000264800"/>
    </source>
</evidence>
<feature type="transmembrane region" description="Helical" evidence="9">
    <location>
        <begin position="321"/>
        <end position="342"/>
    </location>
</feature>
<evidence type="ECO:0000256" key="10">
    <source>
        <dbReference type="SAM" id="SignalP"/>
    </source>
</evidence>
<evidence type="ECO:0000256" key="2">
    <source>
        <dbReference type="ARBA" id="ARBA00022475"/>
    </source>
</evidence>
<dbReference type="CDD" id="cd00063">
    <property type="entry name" value="FN3"/>
    <property type="match status" value="1"/>
</dbReference>
<dbReference type="Pfam" id="PF08357">
    <property type="entry name" value="SEFIR"/>
    <property type="match status" value="1"/>
</dbReference>
<dbReference type="PANTHER" id="PTHR15583">
    <property type="entry name" value="INTERLEUKIN-17 RECEPTOR"/>
    <property type="match status" value="1"/>
</dbReference>